<evidence type="ECO:0000313" key="3">
    <source>
        <dbReference type="Proteomes" id="UP001172083"/>
    </source>
</evidence>
<proteinExistence type="predicted"/>
<evidence type="ECO:0000259" key="1">
    <source>
        <dbReference type="Pfam" id="PF00149"/>
    </source>
</evidence>
<dbReference type="Gene3D" id="3.60.21.10">
    <property type="match status" value="1"/>
</dbReference>
<dbReference type="InterPro" id="IPR029052">
    <property type="entry name" value="Metallo-depent_PP-like"/>
</dbReference>
<feature type="domain" description="Calcineurin-like phosphoesterase" evidence="1">
    <location>
        <begin position="115"/>
        <end position="333"/>
    </location>
</feature>
<evidence type="ECO:0000313" key="2">
    <source>
        <dbReference type="EMBL" id="MDN5213503.1"/>
    </source>
</evidence>
<accession>A0ABT8L731</accession>
<sequence>MSILLILGFSGLFLGYKYFINEYDERITDTILEPRAHISTDGPYILYDKDSVQTIYVDDEEGDYAIQKHKTSIDEFDRKVEVKVFTHDQKEKEIFSVSLADTLEATPSEYLASQKIMAISNIEGNFYILRKLLRANGIIDEDCNWAFGKGHLVLMGDFVHRGLNVTQCLWLCYKLEQQAKDAGGAVHFLLGNHEAMNMYGDLVHVRSKYKRLAEKLGMDYSGDILGENSELGRWLRKKNVVEKIGNYLFVHGGLSKRIVNLKISIDSLNKYARHYYGVDYDHIRADPMAGLVFGKWGPLWYRGYMRNPKDTVLQEIQSIQQAFGVDHIVIGHTEVEAIKLIHGRNLVNINVPYPRYNQADQRGYALWIENQTFYATDDLGHRVELKETQ</sequence>
<dbReference type="PANTHER" id="PTHR46546">
    <property type="entry name" value="SHEWANELLA-LIKE PROTEIN PHOSPHATASE 1"/>
    <property type="match status" value="1"/>
</dbReference>
<name>A0ABT8L731_9BACT</name>
<keyword evidence="3" id="KW-1185">Reference proteome</keyword>
<organism evidence="2 3">
    <name type="scientific">Agaribacillus aureus</name>
    <dbReference type="NCBI Taxonomy" id="3051825"/>
    <lineage>
        <taxon>Bacteria</taxon>
        <taxon>Pseudomonadati</taxon>
        <taxon>Bacteroidota</taxon>
        <taxon>Cytophagia</taxon>
        <taxon>Cytophagales</taxon>
        <taxon>Splendidivirgaceae</taxon>
        <taxon>Agaribacillus</taxon>
    </lineage>
</organism>
<comment type="caution">
    <text evidence="2">The sequence shown here is derived from an EMBL/GenBank/DDBJ whole genome shotgun (WGS) entry which is preliminary data.</text>
</comment>
<dbReference type="SUPFAM" id="SSF56300">
    <property type="entry name" value="Metallo-dependent phosphatases"/>
    <property type="match status" value="1"/>
</dbReference>
<dbReference type="InterPro" id="IPR004843">
    <property type="entry name" value="Calcineurin-like_PHP"/>
</dbReference>
<gene>
    <name evidence="2" type="ORF">QQ020_15640</name>
</gene>
<dbReference type="RefSeq" id="WP_346758841.1">
    <property type="nucleotide sequence ID" value="NZ_JAUJEB010000003.1"/>
</dbReference>
<dbReference type="Pfam" id="PF00149">
    <property type="entry name" value="Metallophos"/>
    <property type="match status" value="1"/>
</dbReference>
<protein>
    <submittedName>
        <fullName evidence="2">Metallophosphoesterase</fullName>
    </submittedName>
</protein>
<dbReference type="Proteomes" id="UP001172083">
    <property type="component" value="Unassembled WGS sequence"/>
</dbReference>
<dbReference type="PANTHER" id="PTHR46546:SF4">
    <property type="entry name" value="SHEWANELLA-LIKE PROTEIN PHOSPHATASE 1"/>
    <property type="match status" value="1"/>
</dbReference>
<dbReference type="EMBL" id="JAUJEB010000003">
    <property type="protein sequence ID" value="MDN5213503.1"/>
    <property type="molecule type" value="Genomic_DNA"/>
</dbReference>
<reference evidence="2" key="1">
    <citation type="submission" date="2023-06" db="EMBL/GenBank/DDBJ databases">
        <title>Genomic of Agaribacillus aureum.</title>
        <authorList>
            <person name="Wang G."/>
        </authorList>
    </citation>
    <scope>NUCLEOTIDE SEQUENCE</scope>
    <source>
        <strain evidence="2">BMA12</strain>
    </source>
</reference>